<dbReference type="AlphaFoldDB" id="J9G0E2"/>
<gene>
    <name evidence="1" type="ORF">EVA_11597</name>
</gene>
<reference evidence="1" key="1">
    <citation type="journal article" date="2012" name="PLoS ONE">
        <title>Gene sets for utilization of primary and secondary nutrition supplies in the distal gut of endangered iberian lynx.</title>
        <authorList>
            <person name="Alcaide M."/>
            <person name="Messina E."/>
            <person name="Richter M."/>
            <person name="Bargiela R."/>
            <person name="Peplies J."/>
            <person name="Huws S.A."/>
            <person name="Newbold C.J."/>
            <person name="Golyshin P.N."/>
            <person name="Simon M.A."/>
            <person name="Lopez G."/>
            <person name="Yakimov M.M."/>
            <person name="Ferrer M."/>
        </authorList>
    </citation>
    <scope>NUCLEOTIDE SEQUENCE</scope>
</reference>
<organism evidence="1">
    <name type="scientific">gut metagenome</name>
    <dbReference type="NCBI Taxonomy" id="749906"/>
    <lineage>
        <taxon>unclassified sequences</taxon>
        <taxon>metagenomes</taxon>
        <taxon>organismal metagenomes</taxon>
    </lineage>
</organism>
<proteinExistence type="predicted"/>
<dbReference type="EMBL" id="AMCI01003436">
    <property type="protein sequence ID" value="EJX00304.1"/>
    <property type="molecule type" value="Genomic_DNA"/>
</dbReference>
<protein>
    <submittedName>
        <fullName evidence="1">Uncharacterized protein</fullName>
    </submittedName>
</protein>
<evidence type="ECO:0000313" key="1">
    <source>
        <dbReference type="EMBL" id="EJX00304.1"/>
    </source>
</evidence>
<sequence length="60" mass="7027">MSIGRAYDDIAHTITNGDYHDPLYARKVLDGAKESRDVELMHINERIFVKLRDFFEDISQ</sequence>
<accession>J9G0E2</accession>
<name>J9G0E2_9ZZZZ</name>
<comment type="caution">
    <text evidence="1">The sequence shown here is derived from an EMBL/GenBank/DDBJ whole genome shotgun (WGS) entry which is preliminary data.</text>
</comment>